<dbReference type="STRING" id="341036.SAMN05660649_01270"/>
<keyword evidence="1" id="KW-0812">Transmembrane</keyword>
<keyword evidence="3" id="KW-1185">Reference proteome</keyword>
<name>A0A1I2QQA8_9FIRM</name>
<feature type="transmembrane region" description="Helical" evidence="1">
    <location>
        <begin position="121"/>
        <end position="147"/>
    </location>
</feature>
<dbReference type="RefSeq" id="WP_092469787.1">
    <property type="nucleotide sequence ID" value="NZ_FOOX01000003.1"/>
</dbReference>
<evidence type="ECO:0000313" key="2">
    <source>
        <dbReference type="EMBL" id="SFG28447.1"/>
    </source>
</evidence>
<dbReference type="AlphaFoldDB" id="A0A1I2QQA8"/>
<evidence type="ECO:0000256" key="1">
    <source>
        <dbReference type="SAM" id="Phobius"/>
    </source>
</evidence>
<keyword evidence="1" id="KW-1133">Transmembrane helix</keyword>
<evidence type="ECO:0008006" key="4">
    <source>
        <dbReference type="Google" id="ProtNLM"/>
    </source>
</evidence>
<feature type="transmembrane region" description="Helical" evidence="1">
    <location>
        <begin position="67"/>
        <end position="95"/>
    </location>
</feature>
<dbReference type="OrthoDB" id="1786466at2"/>
<evidence type="ECO:0000313" key="3">
    <source>
        <dbReference type="Proteomes" id="UP000199337"/>
    </source>
</evidence>
<protein>
    <recommendedName>
        <fullName evidence="4">ABC-2 family transporter protein</fullName>
    </recommendedName>
</protein>
<proteinExistence type="predicted"/>
<sequence>MLFLVAAGFLGVYFAYHNNERPGAIVVLAVIVIAVHVFYLATYMFSSLKDEWERTSHLWLNTSQPGWMLLSAKLASGIINLLVLFGVTCFFTLWITRVELNNLAQLDFLNIDLVWAMINQYGWFIAVLVILGSIYTGLWAMMISVGMAASKSIISKGRFFVGLAIFLIPTWGMGFLQGTTVYDRLVRWGAIYLPQTPIAEFGHMHFHSFYTGEILFYAIIMAALLFISGWLLDHKVEV</sequence>
<feature type="transmembrane region" description="Helical" evidence="1">
    <location>
        <begin position="24"/>
        <end position="46"/>
    </location>
</feature>
<gene>
    <name evidence="2" type="ORF">SAMN05660649_01270</name>
</gene>
<dbReference type="EMBL" id="FOOX01000003">
    <property type="protein sequence ID" value="SFG28447.1"/>
    <property type="molecule type" value="Genomic_DNA"/>
</dbReference>
<organism evidence="2 3">
    <name type="scientific">Desulfotruncus arcticus DSM 17038</name>
    <dbReference type="NCBI Taxonomy" id="1121424"/>
    <lineage>
        <taxon>Bacteria</taxon>
        <taxon>Bacillati</taxon>
        <taxon>Bacillota</taxon>
        <taxon>Clostridia</taxon>
        <taxon>Eubacteriales</taxon>
        <taxon>Desulfallaceae</taxon>
        <taxon>Desulfotruncus</taxon>
    </lineage>
</organism>
<keyword evidence="1" id="KW-0472">Membrane</keyword>
<reference evidence="3" key="1">
    <citation type="submission" date="2016-10" db="EMBL/GenBank/DDBJ databases">
        <authorList>
            <person name="Varghese N."/>
            <person name="Submissions S."/>
        </authorList>
    </citation>
    <scope>NUCLEOTIDE SEQUENCE [LARGE SCALE GENOMIC DNA]</scope>
    <source>
        <strain evidence="3">DSM 17038</strain>
    </source>
</reference>
<feature type="transmembrane region" description="Helical" evidence="1">
    <location>
        <begin position="214"/>
        <end position="232"/>
    </location>
</feature>
<feature type="transmembrane region" description="Helical" evidence="1">
    <location>
        <begin position="159"/>
        <end position="178"/>
    </location>
</feature>
<accession>A0A1I2QQA8</accession>
<dbReference type="Proteomes" id="UP000199337">
    <property type="component" value="Unassembled WGS sequence"/>
</dbReference>